<dbReference type="GO" id="GO:0007166">
    <property type="term" value="P:cell surface receptor signaling pathway"/>
    <property type="evidence" value="ECO:0007669"/>
    <property type="project" value="InterPro"/>
</dbReference>
<dbReference type="GeneTree" id="ENSGT00940000165798"/>
<evidence type="ECO:0000256" key="2">
    <source>
        <dbReference type="ARBA" id="ARBA00022475"/>
    </source>
</evidence>
<keyword evidence="3 13" id="KW-0245">EGF-like domain</keyword>
<dbReference type="InterPro" id="IPR001881">
    <property type="entry name" value="EGF-like_Ca-bd_dom"/>
</dbReference>
<dbReference type="InterPro" id="IPR049883">
    <property type="entry name" value="NOTCH1_EGF-like"/>
</dbReference>
<evidence type="ECO:0000256" key="9">
    <source>
        <dbReference type="ARBA" id="ARBA00023157"/>
    </source>
</evidence>
<dbReference type="Pfam" id="PF00002">
    <property type="entry name" value="7tm_2"/>
    <property type="match status" value="1"/>
</dbReference>
<comment type="caution">
    <text evidence="13">Lacks conserved residue(s) required for the propagation of feature annotation.</text>
</comment>
<dbReference type="InterPro" id="IPR057244">
    <property type="entry name" value="GAIN_B"/>
</dbReference>
<dbReference type="PROSITE" id="PS50261">
    <property type="entry name" value="G_PROTEIN_RECEP_F2_4"/>
    <property type="match status" value="1"/>
</dbReference>
<accession>A0AAY4BNX3</accession>
<feature type="domain" description="EGF-like" evidence="17">
    <location>
        <begin position="39"/>
        <end position="75"/>
    </location>
</feature>
<evidence type="ECO:0000256" key="11">
    <source>
        <dbReference type="ARBA" id="ARBA00023180"/>
    </source>
</evidence>
<dbReference type="PANTHER" id="PTHR12011">
    <property type="entry name" value="ADHESION G-PROTEIN COUPLED RECEPTOR"/>
    <property type="match status" value="1"/>
</dbReference>
<feature type="region of interest" description="Disordered" evidence="14">
    <location>
        <begin position="758"/>
        <end position="783"/>
    </location>
</feature>
<dbReference type="FunFam" id="2.10.25.10:FF:000002">
    <property type="entry name" value="Latent-transforming growth factor beta-binding protein 3"/>
    <property type="match status" value="1"/>
</dbReference>
<proteinExistence type="predicted"/>
<evidence type="ECO:0000256" key="10">
    <source>
        <dbReference type="ARBA" id="ARBA00023170"/>
    </source>
</evidence>
<evidence type="ECO:0000256" key="13">
    <source>
        <dbReference type="PROSITE-ProRule" id="PRU00076"/>
    </source>
</evidence>
<protein>
    <recommendedName>
        <fullName evidence="22">CD97 antigen-like</fullName>
    </recommendedName>
</protein>
<dbReference type="InterPro" id="IPR046338">
    <property type="entry name" value="GAIN_dom_sf"/>
</dbReference>
<organism evidence="20 21">
    <name type="scientific">Denticeps clupeoides</name>
    <name type="common">denticle herring</name>
    <dbReference type="NCBI Taxonomy" id="299321"/>
    <lineage>
        <taxon>Eukaryota</taxon>
        <taxon>Metazoa</taxon>
        <taxon>Chordata</taxon>
        <taxon>Craniata</taxon>
        <taxon>Vertebrata</taxon>
        <taxon>Euteleostomi</taxon>
        <taxon>Actinopterygii</taxon>
        <taxon>Neopterygii</taxon>
        <taxon>Teleostei</taxon>
        <taxon>Clupei</taxon>
        <taxon>Clupeiformes</taxon>
        <taxon>Denticipitoidei</taxon>
        <taxon>Denticipitidae</taxon>
        <taxon>Denticeps</taxon>
    </lineage>
</organism>
<dbReference type="PROSITE" id="PS01187">
    <property type="entry name" value="EGF_CA"/>
    <property type="match status" value="2"/>
</dbReference>
<dbReference type="InterPro" id="IPR001740">
    <property type="entry name" value="GPCR_2_EMR1-like_rcpt"/>
</dbReference>
<reference evidence="20" key="3">
    <citation type="submission" date="2025-09" db="UniProtKB">
        <authorList>
            <consortium name="Ensembl"/>
        </authorList>
    </citation>
    <scope>IDENTIFICATION</scope>
</reference>
<dbReference type="PANTHER" id="PTHR12011:SF433">
    <property type="entry name" value="ADHESION G PROTEIN-COUPLED RECEPTOR E1-LIKE-RELATED"/>
    <property type="match status" value="1"/>
</dbReference>
<dbReference type="SMART" id="SM00179">
    <property type="entry name" value="EGF_CA"/>
    <property type="match status" value="4"/>
</dbReference>
<dbReference type="InterPro" id="IPR000152">
    <property type="entry name" value="EGF-type_Asp/Asn_hydroxyl_site"/>
</dbReference>
<feature type="transmembrane region" description="Helical" evidence="15">
    <location>
        <begin position="496"/>
        <end position="519"/>
    </location>
</feature>
<evidence type="ECO:0000259" key="18">
    <source>
        <dbReference type="PROSITE" id="PS50221"/>
    </source>
</evidence>
<feature type="domain" description="GAIN-B" evidence="18">
    <location>
        <begin position="321"/>
        <end position="489"/>
    </location>
</feature>
<dbReference type="SUPFAM" id="SSF57184">
    <property type="entry name" value="Growth factor receptor domain"/>
    <property type="match status" value="1"/>
</dbReference>
<feature type="domain" description="G-protein coupled receptors family 2 profile 2" evidence="19">
    <location>
        <begin position="494"/>
        <end position="735"/>
    </location>
</feature>
<dbReference type="Proteomes" id="UP000694580">
    <property type="component" value="Chromosome 3"/>
</dbReference>
<evidence type="ECO:0000256" key="14">
    <source>
        <dbReference type="SAM" id="MobiDB-lite"/>
    </source>
</evidence>
<dbReference type="CTD" id="100536657"/>
<evidence type="ECO:0000259" key="17">
    <source>
        <dbReference type="PROSITE" id="PS50026"/>
    </source>
</evidence>
<feature type="transmembrane region" description="Helical" evidence="15">
    <location>
        <begin position="597"/>
        <end position="617"/>
    </location>
</feature>
<feature type="compositionally biased region" description="Polar residues" evidence="14">
    <location>
        <begin position="759"/>
        <end position="783"/>
    </location>
</feature>
<name>A0AAY4BNX3_9TELE</name>
<keyword evidence="16" id="KW-0732">Signal</keyword>
<evidence type="ECO:0000256" key="16">
    <source>
        <dbReference type="SAM" id="SignalP"/>
    </source>
</evidence>
<dbReference type="CDD" id="cd00054">
    <property type="entry name" value="EGF_CA"/>
    <property type="match status" value="4"/>
</dbReference>
<feature type="domain" description="EGF-like" evidence="17">
    <location>
        <begin position="136"/>
        <end position="179"/>
    </location>
</feature>
<evidence type="ECO:0000256" key="4">
    <source>
        <dbReference type="ARBA" id="ARBA00022692"/>
    </source>
</evidence>
<feature type="transmembrane region" description="Helical" evidence="15">
    <location>
        <begin position="637"/>
        <end position="660"/>
    </location>
</feature>
<dbReference type="SMART" id="SM00303">
    <property type="entry name" value="GPS"/>
    <property type="match status" value="1"/>
</dbReference>
<feature type="transmembrane region" description="Helical" evidence="15">
    <location>
        <begin position="558"/>
        <end position="577"/>
    </location>
</feature>
<feature type="chain" id="PRO_5044308226" description="CD97 antigen-like" evidence="16">
    <location>
        <begin position="24"/>
        <end position="783"/>
    </location>
</feature>
<dbReference type="SUPFAM" id="SSF57196">
    <property type="entry name" value="EGF/Laminin"/>
    <property type="match status" value="1"/>
</dbReference>
<evidence type="ECO:0000313" key="20">
    <source>
        <dbReference type="Ensembl" id="ENSDCDP00010022217.1"/>
    </source>
</evidence>
<keyword evidence="6 15" id="KW-1133">Transmembrane helix</keyword>
<evidence type="ECO:0008006" key="22">
    <source>
        <dbReference type="Google" id="ProtNLM"/>
    </source>
</evidence>
<dbReference type="Ensembl" id="ENSDCDT00010026008.1">
    <property type="protein sequence ID" value="ENSDCDP00010022217.1"/>
    <property type="gene ID" value="ENSDCDG00010012551.1"/>
</dbReference>
<dbReference type="SUPFAM" id="SSF81321">
    <property type="entry name" value="Family A G protein-coupled receptor-like"/>
    <property type="match status" value="1"/>
</dbReference>
<evidence type="ECO:0000256" key="8">
    <source>
        <dbReference type="ARBA" id="ARBA00023136"/>
    </source>
</evidence>
<evidence type="ECO:0000256" key="6">
    <source>
        <dbReference type="ARBA" id="ARBA00022989"/>
    </source>
</evidence>
<keyword evidence="9" id="KW-1015">Disulfide bond</keyword>
<keyword evidence="7" id="KW-0297">G-protein coupled receptor</keyword>
<feature type="domain" description="EGF-like" evidence="17">
    <location>
        <begin position="88"/>
        <end position="125"/>
    </location>
</feature>
<dbReference type="Pfam" id="PF07645">
    <property type="entry name" value="EGF_CA"/>
    <property type="match status" value="4"/>
</dbReference>
<dbReference type="InterPro" id="IPR000203">
    <property type="entry name" value="GPS"/>
</dbReference>
<feature type="transmembrane region" description="Helical" evidence="15">
    <location>
        <begin position="681"/>
        <end position="705"/>
    </location>
</feature>
<dbReference type="SMART" id="SM00181">
    <property type="entry name" value="EGF"/>
    <property type="match status" value="4"/>
</dbReference>
<dbReference type="AlphaFoldDB" id="A0AAY4BNX3"/>
<dbReference type="InterPro" id="IPR000832">
    <property type="entry name" value="GPCR_2_secretin-like"/>
</dbReference>
<dbReference type="Gene3D" id="2.10.25.10">
    <property type="entry name" value="Laminin"/>
    <property type="match status" value="4"/>
</dbReference>
<evidence type="ECO:0000256" key="3">
    <source>
        <dbReference type="ARBA" id="ARBA00022536"/>
    </source>
</evidence>
<dbReference type="FunFam" id="1.20.1070.10:FF:000136">
    <property type="entry name" value="Adhesion G protein-coupled receptor E5"/>
    <property type="match status" value="1"/>
</dbReference>
<dbReference type="InterPro" id="IPR017981">
    <property type="entry name" value="GPCR_2-like_7TM"/>
</dbReference>
<feature type="transmembrane region" description="Helical" evidence="15">
    <location>
        <begin position="531"/>
        <end position="552"/>
    </location>
</feature>
<dbReference type="GO" id="GO:0005886">
    <property type="term" value="C:plasma membrane"/>
    <property type="evidence" value="ECO:0007669"/>
    <property type="project" value="UniProtKB-SubCell"/>
</dbReference>
<dbReference type="FunFam" id="2.10.25.10:FF:000139">
    <property type="entry name" value="Fibulin-1"/>
    <property type="match status" value="1"/>
</dbReference>
<feature type="transmembrane region" description="Helical" evidence="15">
    <location>
        <begin position="711"/>
        <end position="734"/>
    </location>
</feature>
<dbReference type="PROSITE" id="PS00010">
    <property type="entry name" value="ASX_HYDROXYL"/>
    <property type="match status" value="4"/>
</dbReference>
<dbReference type="GO" id="GO:0004930">
    <property type="term" value="F:G protein-coupled receptor activity"/>
    <property type="evidence" value="ECO:0007669"/>
    <property type="project" value="UniProtKB-KW"/>
</dbReference>
<dbReference type="Gene3D" id="1.20.1070.10">
    <property type="entry name" value="Rhodopsin 7-helix transmembrane proteins"/>
    <property type="match status" value="1"/>
</dbReference>
<dbReference type="InterPro" id="IPR000742">
    <property type="entry name" value="EGF"/>
</dbReference>
<dbReference type="Pfam" id="PF01825">
    <property type="entry name" value="GPS"/>
    <property type="match status" value="1"/>
</dbReference>
<dbReference type="Gene3D" id="2.60.220.50">
    <property type="match status" value="1"/>
</dbReference>
<dbReference type="PROSITE" id="PS50026">
    <property type="entry name" value="EGF_3"/>
    <property type="match status" value="4"/>
</dbReference>
<dbReference type="InterPro" id="IPR018097">
    <property type="entry name" value="EGF_Ca-bd_CS"/>
</dbReference>
<reference evidence="20 21" key="1">
    <citation type="submission" date="2020-06" db="EMBL/GenBank/DDBJ databases">
        <authorList>
            <consortium name="Wellcome Sanger Institute Data Sharing"/>
        </authorList>
    </citation>
    <scope>NUCLEOTIDE SEQUENCE [LARGE SCALE GENOMIC DNA]</scope>
</reference>
<keyword evidence="12" id="KW-0807">Transducer</keyword>
<evidence type="ECO:0000256" key="15">
    <source>
        <dbReference type="SAM" id="Phobius"/>
    </source>
</evidence>
<gene>
    <name evidence="20" type="primary">LOC114785666</name>
</gene>
<keyword evidence="8 15" id="KW-0472">Membrane</keyword>
<keyword evidence="21" id="KW-1185">Reference proteome</keyword>
<evidence type="ECO:0000256" key="7">
    <source>
        <dbReference type="ARBA" id="ARBA00023040"/>
    </source>
</evidence>
<keyword evidence="4 15" id="KW-0812">Transmembrane</keyword>
<keyword evidence="5" id="KW-0677">Repeat</keyword>
<dbReference type="PRINTS" id="PR01128">
    <property type="entry name" value="EMR1HORMONER"/>
</dbReference>
<keyword evidence="2" id="KW-1003">Cell membrane</keyword>
<evidence type="ECO:0000256" key="12">
    <source>
        <dbReference type="ARBA" id="ARBA00023224"/>
    </source>
</evidence>
<dbReference type="GO" id="GO:0007189">
    <property type="term" value="P:adenylate cyclase-activating G protein-coupled receptor signaling pathway"/>
    <property type="evidence" value="ECO:0007669"/>
    <property type="project" value="TreeGrafter"/>
</dbReference>
<evidence type="ECO:0000256" key="1">
    <source>
        <dbReference type="ARBA" id="ARBA00004651"/>
    </source>
</evidence>
<comment type="subcellular location">
    <subcellularLocation>
        <location evidence="1">Cell membrane</location>
        <topology evidence="1">Multi-pass membrane protein</topology>
    </subcellularLocation>
</comment>
<evidence type="ECO:0000259" key="19">
    <source>
        <dbReference type="PROSITE" id="PS50261"/>
    </source>
</evidence>
<dbReference type="InterPro" id="IPR009030">
    <property type="entry name" value="Growth_fac_rcpt_cys_sf"/>
</dbReference>
<evidence type="ECO:0000256" key="5">
    <source>
        <dbReference type="ARBA" id="ARBA00022737"/>
    </source>
</evidence>
<evidence type="ECO:0000313" key="21">
    <source>
        <dbReference type="Proteomes" id="UP000694580"/>
    </source>
</evidence>
<keyword evidence="11" id="KW-0325">Glycoprotein</keyword>
<feature type="signal peptide" evidence="16">
    <location>
        <begin position="1"/>
        <end position="23"/>
    </location>
</feature>
<feature type="domain" description="EGF-like" evidence="17">
    <location>
        <begin position="180"/>
        <end position="225"/>
    </location>
</feature>
<dbReference type="PRINTS" id="PR00249">
    <property type="entry name" value="GPCRSECRETIN"/>
</dbReference>
<dbReference type="PROSITE" id="PS50221">
    <property type="entry name" value="GAIN_B"/>
    <property type="match status" value="1"/>
</dbReference>
<keyword evidence="10" id="KW-0675">Receptor</keyword>
<reference evidence="20" key="2">
    <citation type="submission" date="2025-08" db="UniProtKB">
        <authorList>
            <consortium name="Ensembl"/>
        </authorList>
    </citation>
    <scope>IDENTIFICATION</scope>
</reference>
<sequence>MGTTAGFWVLGVLLSLSWTRSGADCPPGYSRGGNDSCSDFDECSTSPCGNHSECRNTQGSYYCYCQDGFGTRSGSVNFTGVSMDQCKDVNECQGRRPCLRNQKCVNLLGSFRCDCAEGYGRRDAARGDGRDEDCFDVDECVTKSPDCGARGQCTNTPGSFNCSCPSGFSNRGNGSAPCEDVDECRDGGPGICGEGSHNCSNAPGSYVCLCRPGYSNYGNTRTMCTELRCDGYDAGGTLEQTVPGLDRLWAQMKENCMELSSSTQQTGQVTGKALLENVLSGTDELVSGGRLGTSREVTGLLRMMEKAMMLIGPQLQEDRTKMETEHTEAKLAVSRSETPPTGHVRLSTENATLTTSWNTVIGNRPYPGFAVAALVTYKNLEVPDNSSFEAATRKPEGDEPEVTYKINSRVVTACVSNPDTSSLPEPVTLTFRHVQERAMEQVNYSCVFWDDGTWSRDGCQALESNVTHTVCSFQHLSSFAVLMALYPIKDTFELHLITWVGLTVSLVCLAVCIITFKFCRTIHSTRTTIHLHLSLCLFFADLIFLCGITSTQNQVGCAVVAGLLHYCFLAAFCWMLLEGVQLYRMVVLVFHSTLRTAYMLAVGYGAPLLIIIISASVNPSGYGTKAHCWLSLEGGFIWSFFGPVCVIVFLNACFFIITVWKLAEKLSSLNPELSSLKKVKGFTVTAVAQLCVLGGMWVFGCFLFQERGTTAMAYLFTLLNSLQGALIFFMHCLLSKAVREEYGKFLNSLRTPQKKRYSEFSTNQSSNYQQPLRSVQSTGESQL</sequence>
<dbReference type="GO" id="GO:0005509">
    <property type="term" value="F:calcium ion binding"/>
    <property type="evidence" value="ECO:0007669"/>
    <property type="project" value="InterPro"/>
</dbReference>